<evidence type="ECO:0000256" key="1">
    <source>
        <dbReference type="SAM" id="Phobius"/>
    </source>
</evidence>
<accession>A0A427B832</accession>
<feature type="transmembrane region" description="Helical" evidence="1">
    <location>
        <begin position="63"/>
        <end position="85"/>
    </location>
</feature>
<dbReference type="EMBL" id="AMZH03000261">
    <property type="protein sequence ID" value="RRT84635.1"/>
    <property type="molecule type" value="Genomic_DNA"/>
</dbReference>
<dbReference type="AlphaFoldDB" id="A0A427B832"/>
<keyword evidence="1" id="KW-1133">Transmembrane helix</keyword>
<proteinExistence type="predicted"/>
<reference evidence="2 3" key="1">
    <citation type="journal article" date="2014" name="Agronomy (Basel)">
        <title>A Draft Genome Sequence for Ensete ventricosum, the Drought-Tolerant Tree Against Hunger.</title>
        <authorList>
            <person name="Harrison J."/>
            <person name="Moore K.A."/>
            <person name="Paszkiewicz K."/>
            <person name="Jones T."/>
            <person name="Grant M."/>
            <person name="Ambacheew D."/>
            <person name="Muzemil S."/>
            <person name="Studholme D.J."/>
        </authorList>
    </citation>
    <scope>NUCLEOTIDE SEQUENCE [LARGE SCALE GENOMIC DNA]</scope>
</reference>
<comment type="caution">
    <text evidence="2">The sequence shown here is derived from an EMBL/GenBank/DDBJ whole genome shotgun (WGS) entry which is preliminary data.</text>
</comment>
<dbReference type="Proteomes" id="UP000287651">
    <property type="component" value="Unassembled WGS sequence"/>
</dbReference>
<keyword evidence="1" id="KW-0472">Membrane</keyword>
<evidence type="ECO:0000313" key="3">
    <source>
        <dbReference type="Proteomes" id="UP000287651"/>
    </source>
</evidence>
<keyword evidence="1" id="KW-0812">Transmembrane</keyword>
<gene>
    <name evidence="2" type="ORF">B296_00005055</name>
</gene>
<organism evidence="2 3">
    <name type="scientific">Ensete ventricosum</name>
    <name type="common">Abyssinian banana</name>
    <name type="synonym">Musa ensete</name>
    <dbReference type="NCBI Taxonomy" id="4639"/>
    <lineage>
        <taxon>Eukaryota</taxon>
        <taxon>Viridiplantae</taxon>
        <taxon>Streptophyta</taxon>
        <taxon>Embryophyta</taxon>
        <taxon>Tracheophyta</taxon>
        <taxon>Spermatophyta</taxon>
        <taxon>Magnoliopsida</taxon>
        <taxon>Liliopsida</taxon>
        <taxon>Zingiberales</taxon>
        <taxon>Musaceae</taxon>
        <taxon>Ensete</taxon>
    </lineage>
</organism>
<name>A0A427B832_ENSVE</name>
<evidence type="ECO:0000313" key="2">
    <source>
        <dbReference type="EMBL" id="RRT84635.1"/>
    </source>
</evidence>
<sequence length="89" mass="9859">MFLQVKNDTSHAELKDAIEVFSRDCGLDTSTLLKRKIKMSDRVHQDTGTTDADPNVHDDSEPLVAMALKFILGVALVSMIIGIILGKRY</sequence>
<dbReference type="PANTHER" id="PTHR43049">
    <property type="entry name" value="EARLY ENDOSOME ANTIGEN"/>
    <property type="match status" value="1"/>
</dbReference>
<dbReference type="PANTHER" id="PTHR43049:SF1">
    <property type="entry name" value="EARLY ENDOSOME ANTIGEN"/>
    <property type="match status" value="1"/>
</dbReference>
<protein>
    <submittedName>
        <fullName evidence="2">Uncharacterized protein</fullName>
    </submittedName>
</protein>